<organism evidence="2 3">
    <name type="scientific">Moniliophthora roreri</name>
    <name type="common">Frosty pod rot fungus</name>
    <name type="synonym">Monilia roreri</name>
    <dbReference type="NCBI Taxonomy" id="221103"/>
    <lineage>
        <taxon>Eukaryota</taxon>
        <taxon>Fungi</taxon>
        <taxon>Dikarya</taxon>
        <taxon>Basidiomycota</taxon>
        <taxon>Agaricomycotina</taxon>
        <taxon>Agaricomycetes</taxon>
        <taxon>Agaricomycetidae</taxon>
        <taxon>Agaricales</taxon>
        <taxon>Marasmiineae</taxon>
        <taxon>Marasmiaceae</taxon>
        <taxon>Moniliophthora</taxon>
    </lineage>
</organism>
<dbReference type="Pfam" id="PF12296">
    <property type="entry name" value="HsbA"/>
    <property type="match status" value="1"/>
</dbReference>
<dbReference type="PANTHER" id="PTHR38123">
    <property type="entry name" value="CELL WALL SERINE-THREONINE-RICH GALACTOMANNOPROTEIN MP1 (AFU_ORTHOLOGUE AFUA_4G03240)"/>
    <property type="match status" value="1"/>
</dbReference>
<dbReference type="PANTHER" id="PTHR38123:SF1">
    <property type="entry name" value="HYDROPHOBIC SURFACE BINDING PROTEIN"/>
    <property type="match status" value="1"/>
</dbReference>
<dbReference type="AlphaFoldDB" id="A0A0W0FKZ4"/>
<evidence type="ECO:0000313" key="3">
    <source>
        <dbReference type="Proteomes" id="UP000054988"/>
    </source>
</evidence>
<keyword evidence="1" id="KW-0732">Signal</keyword>
<gene>
    <name evidence="2" type="ORF">WG66_10492</name>
</gene>
<proteinExistence type="predicted"/>
<evidence type="ECO:0000256" key="1">
    <source>
        <dbReference type="SAM" id="SignalP"/>
    </source>
</evidence>
<dbReference type="Proteomes" id="UP000054988">
    <property type="component" value="Unassembled WGS sequence"/>
</dbReference>
<protein>
    <submittedName>
        <fullName evidence="2">Putative hydrophobic surface binding protein</fullName>
    </submittedName>
</protein>
<dbReference type="InterPro" id="IPR021054">
    <property type="entry name" value="Cell_wall_mannoprotein_1"/>
</dbReference>
<dbReference type="EMBL" id="LATX01001873">
    <property type="protein sequence ID" value="KTB36930.1"/>
    <property type="molecule type" value="Genomic_DNA"/>
</dbReference>
<sequence>MVQLSILSLCLFAAAAFATPVKRTVAQVEADIATMSSQVTSLNNQIQAFPNSGGSLTNALAIFNAAAALDRSITQGTTDVQNTGVFSESDGRTIPRSVQAVQPTIISALDGIASKRAAFDGLPMGGISGLVKQYLAALGSDTMAFENALIANAPADLKSTEQGIANAINAAIDNAQAAYANA</sequence>
<dbReference type="GO" id="GO:0005576">
    <property type="term" value="C:extracellular region"/>
    <property type="evidence" value="ECO:0007669"/>
    <property type="project" value="TreeGrafter"/>
</dbReference>
<evidence type="ECO:0000313" key="2">
    <source>
        <dbReference type="EMBL" id="KTB36930.1"/>
    </source>
</evidence>
<comment type="caution">
    <text evidence="2">The sequence shown here is derived from an EMBL/GenBank/DDBJ whole genome shotgun (WGS) entry which is preliminary data.</text>
</comment>
<feature type="signal peptide" evidence="1">
    <location>
        <begin position="1"/>
        <end position="18"/>
    </location>
</feature>
<feature type="chain" id="PRO_5006901881" evidence="1">
    <location>
        <begin position="19"/>
        <end position="182"/>
    </location>
</feature>
<dbReference type="Gene3D" id="1.20.1280.140">
    <property type="match status" value="1"/>
</dbReference>
<reference evidence="2 3" key="1">
    <citation type="submission" date="2015-12" db="EMBL/GenBank/DDBJ databases">
        <title>Draft genome sequence of Moniliophthora roreri, the causal agent of frosty pod rot of cacao.</title>
        <authorList>
            <person name="Aime M.C."/>
            <person name="Diaz-Valderrama J.R."/>
            <person name="Kijpornyongpan T."/>
            <person name="Phillips-Mora W."/>
        </authorList>
    </citation>
    <scope>NUCLEOTIDE SEQUENCE [LARGE SCALE GENOMIC DNA]</scope>
    <source>
        <strain evidence="2 3">MCA 2952</strain>
    </source>
</reference>
<name>A0A0W0FKZ4_MONRR</name>
<accession>A0A0W0FKZ4</accession>